<feature type="signal peptide" evidence="1">
    <location>
        <begin position="1"/>
        <end position="27"/>
    </location>
</feature>
<reference evidence="2 3" key="1">
    <citation type="submission" date="2024-11" db="EMBL/GenBank/DDBJ databases">
        <title>Chromosome-level genome assembly of Eucalyptus globulus Labill. provides insights into its genome evolution.</title>
        <authorList>
            <person name="Li X."/>
        </authorList>
    </citation>
    <scope>NUCLEOTIDE SEQUENCE [LARGE SCALE GENOMIC DNA]</scope>
    <source>
        <strain evidence="2">CL2024</strain>
        <tissue evidence="2">Fresh tender leaves</tissue>
    </source>
</reference>
<evidence type="ECO:0000256" key="1">
    <source>
        <dbReference type="SAM" id="SignalP"/>
    </source>
</evidence>
<protein>
    <submittedName>
        <fullName evidence="2">Uncharacterized protein</fullName>
    </submittedName>
</protein>
<keyword evidence="3" id="KW-1185">Reference proteome</keyword>
<evidence type="ECO:0000313" key="3">
    <source>
        <dbReference type="Proteomes" id="UP001634007"/>
    </source>
</evidence>
<feature type="chain" id="PRO_5044786496" evidence="1">
    <location>
        <begin position="28"/>
        <end position="49"/>
    </location>
</feature>
<gene>
    <name evidence="2" type="ORF">ACJRO7_001522</name>
</gene>
<proteinExistence type="predicted"/>
<accession>A0ABD3LRD3</accession>
<evidence type="ECO:0000313" key="2">
    <source>
        <dbReference type="EMBL" id="KAL3754299.1"/>
    </source>
</evidence>
<sequence length="49" mass="5309">MAKISFAQLFVAALVFSAVFSWPHAEAERTCGEGIEFRACANQACVVKC</sequence>
<comment type="caution">
    <text evidence="2">The sequence shown here is derived from an EMBL/GenBank/DDBJ whole genome shotgun (WGS) entry which is preliminary data.</text>
</comment>
<organism evidence="2 3">
    <name type="scientific">Eucalyptus globulus</name>
    <name type="common">Tasmanian blue gum</name>
    <dbReference type="NCBI Taxonomy" id="34317"/>
    <lineage>
        <taxon>Eukaryota</taxon>
        <taxon>Viridiplantae</taxon>
        <taxon>Streptophyta</taxon>
        <taxon>Embryophyta</taxon>
        <taxon>Tracheophyta</taxon>
        <taxon>Spermatophyta</taxon>
        <taxon>Magnoliopsida</taxon>
        <taxon>eudicotyledons</taxon>
        <taxon>Gunneridae</taxon>
        <taxon>Pentapetalae</taxon>
        <taxon>rosids</taxon>
        <taxon>malvids</taxon>
        <taxon>Myrtales</taxon>
        <taxon>Myrtaceae</taxon>
        <taxon>Myrtoideae</taxon>
        <taxon>Eucalypteae</taxon>
        <taxon>Eucalyptus</taxon>
    </lineage>
</organism>
<dbReference type="EMBL" id="JBJKBG010000001">
    <property type="protein sequence ID" value="KAL3754299.1"/>
    <property type="molecule type" value="Genomic_DNA"/>
</dbReference>
<name>A0ABD3LRD3_EUCGL</name>
<dbReference type="AlphaFoldDB" id="A0ABD3LRD3"/>
<keyword evidence="1" id="KW-0732">Signal</keyword>
<dbReference type="Proteomes" id="UP001634007">
    <property type="component" value="Unassembled WGS sequence"/>
</dbReference>